<dbReference type="Proteomes" id="UP000053372">
    <property type="component" value="Unassembled WGS sequence"/>
</dbReference>
<protein>
    <submittedName>
        <fullName evidence="1">Uncharacterized protein</fullName>
    </submittedName>
</protein>
<name>A0A0V7ZRB2_9CYAN</name>
<evidence type="ECO:0000313" key="2">
    <source>
        <dbReference type="Proteomes" id="UP000053372"/>
    </source>
</evidence>
<sequence>MNAYFTFTNLSYIGGMRRKNLDSKEDLTNLFIIYNNSFSSLTYLFSIPPLAILNYQLAIINYQLPITN</sequence>
<accession>A0A0V7ZRB2</accession>
<organism evidence="1 2">
    <name type="scientific">Mastigocoleus testarum BC008</name>
    <dbReference type="NCBI Taxonomy" id="371196"/>
    <lineage>
        <taxon>Bacteria</taxon>
        <taxon>Bacillati</taxon>
        <taxon>Cyanobacteriota</taxon>
        <taxon>Cyanophyceae</taxon>
        <taxon>Nostocales</taxon>
        <taxon>Hapalosiphonaceae</taxon>
        <taxon>Mastigocoleus</taxon>
    </lineage>
</organism>
<gene>
    <name evidence="1" type="ORF">BC008_27455</name>
</gene>
<evidence type="ECO:0000313" key="1">
    <source>
        <dbReference type="EMBL" id="KST66930.1"/>
    </source>
</evidence>
<dbReference type="AlphaFoldDB" id="A0A0V7ZRB2"/>
<reference evidence="1 2" key="1">
    <citation type="journal article" date="2015" name="Genome Announc.">
        <title>Draft Genome of the Euendolithic (true boring) Cyanobacterium Mastigocoleus testarum strain BC008.</title>
        <authorList>
            <person name="Guida B.S."/>
            <person name="Garcia-Pichel F."/>
        </authorList>
    </citation>
    <scope>NUCLEOTIDE SEQUENCE [LARGE SCALE GENOMIC DNA]</scope>
    <source>
        <strain evidence="1 2">BC008</strain>
    </source>
</reference>
<proteinExistence type="predicted"/>
<keyword evidence="2" id="KW-1185">Reference proteome</keyword>
<comment type="caution">
    <text evidence="1">The sequence shown here is derived from an EMBL/GenBank/DDBJ whole genome shotgun (WGS) entry which is preliminary data.</text>
</comment>
<dbReference type="EMBL" id="LMTZ01000092">
    <property type="protein sequence ID" value="KST66930.1"/>
    <property type="molecule type" value="Genomic_DNA"/>
</dbReference>